<sequence length="180" mass="20896">MDCDCQCVALTCAWVVWIPDVDFWILDAWLVRTNDVAEHFACFVYKGDHLQDDGSINIKELRNIFYTQYQPIYHYNNVGIGIVGLLLRCKLLHRIKKRQTEDGVVKFNMEMVRAASSTVTCKNNVKSFEQKQNCFEFRNVTSAQSKQRLTVSITVIVTSYWNALSSKRLHLCMHFVLGYN</sequence>
<accession>A0A7R9J9Q6</accession>
<proteinExistence type="predicted"/>
<protein>
    <submittedName>
        <fullName evidence="1">(California timema) hypothetical protein</fullName>
    </submittedName>
</protein>
<dbReference type="EMBL" id="OE182909">
    <property type="protein sequence ID" value="CAD7575076.1"/>
    <property type="molecule type" value="Genomic_DNA"/>
</dbReference>
<evidence type="ECO:0000313" key="1">
    <source>
        <dbReference type="EMBL" id="CAD7575076.1"/>
    </source>
</evidence>
<organism evidence="1">
    <name type="scientific">Timema californicum</name>
    <name type="common">California timema</name>
    <name type="synonym">Walking stick</name>
    <dbReference type="NCBI Taxonomy" id="61474"/>
    <lineage>
        <taxon>Eukaryota</taxon>
        <taxon>Metazoa</taxon>
        <taxon>Ecdysozoa</taxon>
        <taxon>Arthropoda</taxon>
        <taxon>Hexapoda</taxon>
        <taxon>Insecta</taxon>
        <taxon>Pterygota</taxon>
        <taxon>Neoptera</taxon>
        <taxon>Polyneoptera</taxon>
        <taxon>Phasmatodea</taxon>
        <taxon>Timematodea</taxon>
        <taxon>Timematoidea</taxon>
        <taxon>Timematidae</taxon>
        <taxon>Timema</taxon>
    </lineage>
</organism>
<dbReference type="AlphaFoldDB" id="A0A7R9J9Q6"/>
<reference evidence="1" key="1">
    <citation type="submission" date="2020-11" db="EMBL/GenBank/DDBJ databases">
        <authorList>
            <person name="Tran Van P."/>
        </authorList>
    </citation>
    <scope>NUCLEOTIDE SEQUENCE</scope>
</reference>
<gene>
    <name evidence="1" type="ORF">TCMB3V08_LOCUS7674</name>
</gene>
<name>A0A7R9J9Q6_TIMCA</name>